<feature type="binding site" evidence="5">
    <location>
        <position position="119"/>
    </location>
    <ligand>
        <name>Mg(2+)</name>
        <dbReference type="ChEBI" id="CHEBI:18420"/>
    </ligand>
</feature>
<name>A0A371WXY2_9HYPH</name>
<dbReference type="GO" id="GO:0000287">
    <property type="term" value="F:magnesium ion binding"/>
    <property type="evidence" value="ECO:0007669"/>
    <property type="project" value="UniProtKB-UniRule"/>
</dbReference>
<evidence type="ECO:0000256" key="2">
    <source>
        <dbReference type="ARBA" id="ARBA00022722"/>
    </source>
</evidence>
<dbReference type="HAMAP" id="MF_00265">
    <property type="entry name" value="VapC_Nob1"/>
    <property type="match status" value="1"/>
</dbReference>
<sequence>MLFIDASVIVAILADEADEADGETLLDRLEADGGPFLVSAVSRFEAVLAIGGRMSRARSAEGPMSPDDIETARQIVDEFVSEMEATEVRISGDITEKAIDAASRFGKVVGHPARLNMGDCFAYACARGHRARLAFKGDDFPHTDMGWDSNGSSLPSRRRP</sequence>
<dbReference type="OrthoDB" id="32625at2"/>
<proteinExistence type="inferred from homology"/>
<comment type="similarity">
    <text evidence="5">Belongs to the PINc/VapC protein family.</text>
</comment>
<dbReference type="GO" id="GO:0016787">
    <property type="term" value="F:hydrolase activity"/>
    <property type="evidence" value="ECO:0007669"/>
    <property type="project" value="UniProtKB-KW"/>
</dbReference>
<dbReference type="InterPro" id="IPR002716">
    <property type="entry name" value="PIN_dom"/>
</dbReference>
<evidence type="ECO:0000256" key="1">
    <source>
        <dbReference type="ARBA" id="ARBA00022649"/>
    </source>
</evidence>
<keyword evidence="3 5" id="KW-0479">Metal-binding</keyword>
<dbReference type="Proteomes" id="UP000264310">
    <property type="component" value="Unassembled WGS sequence"/>
</dbReference>
<evidence type="ECO:0000313" key="8">
    <source>
        <dbReference type="Proteomes" id="UP000264310"/>
    </source>
</evidence>
<dbReference type="RefSeq" id="WP_116684906.1">
    <property type="nucleotide sequence ID" value="NZ_QURL01000014.1"/>
</dbReference>
<evidence type="ECO:0000256" key="3">
    <source>
        <dbReference type="ARBA" id="ARBA00022723"/>
    </source>
</evidence>
<dbReference type="GO" id="GO:0004540">
    <property type="term" value="F:RNA nuclease activity"/>
    <property type="evidence" value="ECO:0007669"/>
    <property type="project" value="InterPro"/>
</dbReference>
<evidence type="ECO:0000256" key="4">
    <source>
        <dbReference type="ARBA" id="ARBA00022801"/>
    </source>
</evidence>
<feature type="domain" description="PIN" evidence="6">
    <location>
        <begin position="3"/>
        <end position="144"/>
    </location>
</feature>
<dbReference type="InterPro" id="IPR022907">
    <property type="entry name" value="VapC_family"/>
</dbReference>
<comment type="cofactor">
    <cofactor evidence="5">
        <name>Mg(2+)</name>
        <dbReference type="ChEBI" id="CHEBI:18420"/>
    </cofactor>
</comment>
<dbReference type="EC" id="3.1.-.-" evidence="5"/>
<reference evidence="7 8" key="1">
    <citation type="submission" date="2018-08" db="EMBL/GenBank/DDBJ databases">
        <title>Fulvimarina sp. 85, whole genome shotgun sequence.</title>
        <authorList>
            <person name="Tuo L."/>
        </authorList>
    </citation>
    <scope>NUCLEOTIDE SEQUENCE [LARGE SCALE GENOMIC DNA]</scope>
    <source>
        <strain evidence="7 8">85</strain>
    </source>
</reference>
<keyword evidence="5" id="KW-0460">Magnesium</keyword>
<organism evidence="7 8">
    <name type="scientific">Fulvimarina endophytica</name>
    <dbReference type="NCBI Taxonomy" id="2293836"/>
    <lineage>
        <taxon>Bacteria</taxon>
        <taxon>Pseudomonadati</taxon>
        <taxon>Pseudomonadota</taxon>
        <taxon>Alphaproteobacteria</taxon>
        <taxon>Hyphomicrobiales</taxon>
        <taxon>Aurantimonadaceae</taxon>
        <taxon>Fulvimarina</taxon>
    </lineage>
</organism>
<dbReference type="InterPro" id="IPR029060">
    <property type="entry name" value="PIN-like_dom_sf"/>
</dbReference>
<dbReference type="GO" id="GO:0090729">
    <property type="term" value="F:toxin activity"/>
    <property type="evidence" value="ECO:0007669"/>
    <property type="project" value="UniProtKB-KW"/>
</dbReference>
<gene>
    <name evidence="5" type="primary">vapC</name>
    <name evidence="7" type="ORF">DYI37_19290</name>
</gene>
<keyword evidence="8" id="KW-1185">Reference proteome</keyword>
<keyword evidence="4 5" id="KW-0378">Hydrolase</keyword>
<comment type="caution">
    <text evidence="7">The sequence shown here is derived from an EMBL/GenBank/DDBJ whole genome shotgun (WGS) entry which is preliminary data.</text>
</comment>
<comment type="function">
    <text evidence="5">Toxic component of a toxin-antitoxin (TA) system. An RNase.</text>
</comment>
<feature type="binding site" evidence="5">
    <location>
        <position position="5"/>
    </location>
    <ligand>
        <name>Mg(2+)</name>
        <dbReference type="ChEBI" id="CHEBI:18420"/>
    </ligand>
</feature>
<keyword evidence="5" id="KW-0800">Toxin</keyword>
<dbReference type="EMBL" id="QURL01000014">
    <property type="protein sequence ID" value="RFC61831.1"/>
    <property type="molecule type" value="Genomic_DNA"/>
</dbReference>
<dbReference type="Gene3D" id="3.40.50.1010">
    <property type="entry name" value="5'-nuclease"/>
    <property type="match status" value="1"/>
</dbReference>
<keyword evidence="2 5" id="KW-0540">Nuclease</keyword>
<dbReference type="SUPFAM" id="SSF88723">
    <property type="entry name" value="PIN domain-like"/>
    <property type="match status" value="1"/>
</dbReference>
<accession>A0A371WXY2</accession>
<evidence type="ECO:0000313" key="7">
    <source>
        <dbReference type="EMBL" id="RFC61831.1"/>
    </source>
</evidence>
<protein>
    <recommendedName>
        <fullName evidence="5">Ribonuclease VapC</fullName>
        <shortName evidence="5">RNase VapC</shortName>
        <ecNumber evidence="5">3.1.-.-</ecNumber>
    </recommendedName>
    <alternativeName>
        <fullName evidence="5">Toxin VapC</fullName>
    </alternativeName>
</protein>
<dbReference type="AlphaFoldDB" id="A0A371WXY2"/>
<keyword evidence="1 5" id="KW-1277">Toxin-antitoxin system</keyword>
<evidence type="ECO:0000259" key="6">
    <source>
        <dbReference type="Pfam" id="PF01850"/>
    </source>
</evidence>
<evidence type="ECO:0000256" key="5">
    <source>
        <dbReference type="HAMAP-Rule" id="MF_00265"/>
    </source>
</evidence>
<dbReference type="CDD" id="cd09871">
    <property type="entry name" value="PIN_MtVapC28-VapC30-like"/>
    <property type="match status" value="1"/>
</dbReference>
<dbReference type="Pfam" id="PF01850">
    <property type="entry name" value="PIN"/>
    <property type="match status" value="1"/>
</dbReference>